<comment type="caution">
    <text evidence="1">The sequence shown here is derived from an EMBL/GenBank/DDBJ whole genome shotgun (WGS) entry which is preliminary data.</text>
</comment>
<reference evidence="2" key="1">
    <citation type="journal article" date="2022" name="Microbiol. Resour. Announc.">
        <title>Draft Genome Sequence of a Methanogenic Archaeon from West Spitsbergen Permafrost.</title>
        <authorList>
            <person name="Trubitsyn V."/>
            <person name="Rivkina E."/>
            <person name="Shcherbakova V."/>
        </authorList>
    </citation>
    <scope>NUCLEOTIDE SEQUENCE [LARGE SCALE GENOMIC DNA]</scope>
    <source>
        <strain evidence="2">VT</strain>
    </source>
</reference>
<dbReference type="Pfam" id="PF09846">
    <property type="entry name" value="OapB"/>
    <property type="match status" value="1"/>
</dbReference>
<protein>
    <submittedName>
        <fullName evidence="1">DUF2073 domain-containing protein</fullName>
    </submittedName>
</protein>
<accession>A0A8T5V2V2</accession>
<dbReference type="RefSeq" id="WP_223791744.1">
    <property type="nucleotide sequence ID" value="NZ_JAIOUQ010000009.1"/>
</dbReference>
<gene>
    <name evidence="1" type="ORF">K8N75_09035</name>
</gene>
<evidence type="ECO:0000313" key="2">
    <source>
        <dbReference type="Proteomes" id="UP000825933"/>
    </source>
</evidence>
<evidence type="ECO:0000313" key="1">
    <source>
        <dbReference type="EMBL" id="MBZ2166181.1"/>
    </source>
</evidence>
<keyword evidence="2" id="KW-1185">Reference proteome</keyword>
<name>A0A8T5V2V2_9EURY</name>
<proteinExistence type="predicted"/>
<dbReference type="InterPro" id="IPR012017">
    <property type="entry name" value="OapB-like"/>
</dbReference>
<organism evidence="1 2">
    <name type="scientific">Methanobacterium spitsbergense</name>
    <dbReference type="NCBI Taxonomy" id="2874285"/>
    <lineage>
        <taxon>Archaea</taxon>
        <taxon>Methanobacteriati</taxon>
        <taxon>Methanobacteriota</taxon>
        <taxon>Methanomada group</taxon>
        <taxon>Methanobacteria</taxon>
        <taxon>Methanobacteriales</taxon>
        <taxon>Methanobacteriaceae</taxon>
        <taxon>Methanobacterium</taxon>
    </lineage>
</organism>
<dbReference type="PIRSF" id="PIRSF004977">
    <property type="entry name" value="UCP004977"/>
    <property type="match status" value="1"/>
</dbReference>
<sequence>MDNTEPNALKMDFLSSDALKTRTSMEKISMIVDKVKNGDLVVIEGGLTPGEEAELIETTMREIDVENFMGIDIYTLEKDKSSFFGLSKKKTIGITIIGPANVMKAVKKRSNFLSMIANLGDSGASLH</sequence>
<dbReference type="Proteomes" id="UP000825933">
    <property type="component" value="Unassembled WGS sequence"/>
</dbReference>
<dbReference type="AlphaFoldDB" id="A0A8T5V2V2"/>
<dbReference type="EMBL" id="JAIOUQ010000009">
    <property type="protein sequence ID" value="MBZ2166181.1"/>
    <property type="molecule type" value="Genomic_DNA"/>
</dbReference>